<dbReference type="SUPFAM" id="SSF55961">
    <property type="entry name" value="Bet v1-like"/>
    <property type="match status" value="1"/>
</dbReference>
<name>A0ABX2JSV1_9MYCO</name>
<keyword evidence="4" id="KW-1185">Reference proteome</keyword>
<feature type="domain" description="Activator of Hsp90 ATPase homologue 1/2-like C-terminal" evidence="2">
    <location>
        <begin position="22"/>
        <end position="159"/>
    </location>
</feature>
<dbReference type="Gene3D" id="3.30.530.20">
    <property type="match status" value="1"/>
</dbReference>
<evidence type="ECO:0000259" key="2">
    <source>
        <dbReference type="Pfam" id="PF08327"/>
    </source>
</evidence>
<dbReference type="Pfam" id="PF08327">
    <property type="entry name" value="AHSA1"/>
    <property type="match status" value="1"/>
</dbReference>
<evidence type="ECO:0000256" key="1">
    <source>
        <dbReference type="ARBA" id="ARBA00006817"/>
    </source>
</evidence>
<dbReference type="InterPro" id="IPR023393">
    <property type="entry name" value="START-like_dom_sf"/>
</dbReference>
<evidence type="ECO:0000313" key="3">
    <source>
        <dbReference type="EMBL" id="NTY58577.1"/>
    </source>
</evidence>
<accession>A0ABX2JSV1</accession>
<dbReference type="CDD" id="cd07814">
    <property type="entry name" value="SRPBCC_CalC_Aha1-like"/>
    <property type="match status" value="1"/>
</dbReference>
<reference evidence="3 4" key="1">
    <citation type="submission" date="2019-05" db="EMBL/GenBank/DDBJ databases">
        <title>Mycolicibacterium sphagni ENV482 genome assembly.</title>
        <authorList>
            <person name="Chen W."/>
            <person name="Faulkner N.W."/>
            <person name="Hyman M.R."/>
        </authorList>
    </citation>
    <scope>NUCLEOTIDE SEQUENCE [LARGE SCALE GENOMIC DNA]</scope>
    <source>
        <strain evidence="3 4">ENV482</strain>
    </source>
</reference>
<comment type="caution">
    <text evidence="3">The sequence shown here is derived from an EMBL/GenBank/DDBJ whole genome shotgun (WGS) entry which is preliminary data.</text>
</comment>
<evidence type="ECO:0000313" key="4">
    <source>
        <dbReference type="Proteomes" id="UP000708347"/>
    </source>
</evidence>
<dbReference type="EMBL" id="VBSB01000003">
    <property type="protein sequence ID" value="NTY58577.1"/>
    <property type="molecule type" value="Genomic_DNA"/>
</dbReference>
<protein>
    <submittedName>
        <fullName evidence="3">SRPBCC domain-containing protein</fullName>
    </submittedName>
</protein>
<gene>
    <name evidence="3" type="ORF">FEG63_03295</name>
</gene>
<dbReference type="InterPro" id="IPR013538">
    <property type="entry name" value="ASHA1/2-like_C"/>
</dbReference>
<dbReference type="Proteomes" id="UP000708347">
    <property type="component" value="Unassembled WGS sequence"/>
</dbReference>
<proteinExistence type="inferred from homology"/>
<comment type="similarity">
    <text evidence="1">Belongs to the AHA1 family.</text>
</comment>
<sequence>MPVTDVKHDLENLTLTITAEFAAPVERIWQVYADPRQLEKVWGPPTYPATVVEHKLAPGNRTTYFMTGPEGDKHAGYWDITAVDEPRSFAFVDGFADADLNPNPDMPVSENTYTFTEYDGGTRAVYVAKFASVEGLQQVLDMGVVEGSTSAINQIDDLIAS</sequence>
<organism evidence="3 4">
    <name type="scientific">Mycolicibacterium sphagni</name>
    <dbReference type="NCBI Taxonomy" id="1786"/>
    <lineage>
        <taxon>Bacteria</taxon>
        <taxon>Bacillati</taxon>
        <taxon>Actinomycetota</taxon>
        <taxon>Actinomycetes</taxon>
        <taxon>Mycobacteriales</taxon>
        <taxon>Mycobacteriaceae</taxon>
        <taxon>Mycolicibacterium</taxon>
    </lineage>
</organism>
<dbReference type="RefSeq" id="WP_174396552.1">
    <property type="nucleotide sequence ID" value="NZ_VBSB01000003.1"/>
</dbReference>